<reference evidence="1" key="1">
    <citation type="journal article" date="2022" name="Front. Genet.">
        <title>Chromosome-Scale Assembly of the Dendrobium nobile Genome Provides Insights Into the Molecular Mechanism of the Biosynthesis of the Medicinal Active Ingredient of Dendrobium.</title>
        <authorList>
            <person name="Xu Q."/>
            <person name="Niu S.-C."/>
            <person name="Li K.-L."/>
            <person name="Zheng P.-J."/>
            <person name="Zhang X.-J."/>
            <person name="Jia Y."/>
            <person name="Liu Y."/>
            <person name="Niu Y.-X."/>
            <person name="Yu L.-H."/>
            <person name="Chen D.-F."/>
            <person name="Zhang G.-Q."/>
        </authorList>
    </citation>
    <scope>NUCLEOTIDE SEQUENCE</scope>
    <source>
        <tissue evidence="1">Leaf</tissue>
    </source>
</reference>
<comment type="caution">
    <text evidence="1">The sequence shown here is derived from an EMBL/GenBank/DDBJ whole genome shotgun (WGS) entry which is preliminary data.</text>
</comment>
<evidence type="ECO:0000313" key="1">
    <source>
        <dbReference type="EMBL" id="KAI0518921.1"/>
    </source>
</evidence>
<keyword evidence="2" id="KW-1185">Reference proteome</keyword>
<sequence length="160" mass="18180">MVIGDQQFRIPYTYAFPMKIGEDIQMLIGCNFIRAMHGGVRIEGDEVTFYKNVTTIHANITSSCIGDEEYGMAQEIERMSAHEIQIPATFKRQFEGLIKQLQAAGYIGDNPIKHWLANKVTCQLDIKNPDITIEDRPLKHVTPQMQESFQRHIKASITGP</sequence>
<accession>A0A8T3BTF6</accession>
<dbReference type="OrthoDB" id="1914518at2759"/>
<dbReference type="EMBL" id="JAGYWB010000006">
    <property type="protein sequence ID" value="KAI0518921.1"/>
    <property type="molecule type" value="Genomic_DNA"/>
</dbReference>
<organism evidence="1 2">
    <name type="scientific">Dendrobium nobile</name>
    <name type="common">Orchid</name>
    <dbReference type="NCBI Taxonomy" id="94219"/>
    <lineage>
        <taxon>Eukaryota</taxon>
        <taxon>Viridiplantae</taxon>
        <taxon>Streptophyta</taxon>
        <taxon>Embryophyta</taxon>
        <taxon>Tracheophyta</taxon>
        <taxon>Spermatophyta</taxon>
        <taxon>Magnoliopsida</taxon>
        <taxon>Liliopsida</taxon>
        <taxon>Asparagales</taxon>
        <taxon>Orchidaceae</taxon>
        <taxon>Epidendroideae</taxon>
        <taxon>Malaxideae</taxon>
        <taxon>Dendrobiinae</taxon>
        <taxon>Dendrobium</taxon>
    </lineage>
</organism>
<protein>
    <submittedName>
        <fullName evidence="1">Uncharacterized protein</fullName>
    </submittedName>
</protein>
<dbReference type="Proteomes" id="UP000829196">
    <property type="component" value="Unassembled WGS sequence"/>
</dbReference>
<name>A0A8T3BTF6_DENNO</name>
<gene>
    <name evidence="1" type="ORF">KFK09_006358</name>
</gene>
<evidence type="ECO:0000313" key="2">
    <source>
        <dbReference type="Proteomes" id="UP000829196"/>
    </source>
</evidence>
<proteinExistence type="predicted"/>
<dbReference type="AlphaFoldDB" id="A0A8T3BTF6"/>